<dbReference type="SMART" id="SM00248">
    <property type="entry name" value="ANK"/>
    <property type="match status" value="5"/>
</dbReference>
<name>A0AA39YSZ7_9PEZI</name>
<keyword evidence="8" id="KW-1185">Reference proteome</keyword>
<dbReference type="InterPro" id="IPR013087">
    <property type="entry name" value="Znf_C2H2_type"/>
</dbReference>
<dbReference type="InterPro" id="IPR036236">
    <property type="entry name" value="Znf_C2H2_sf"/>
</dbReference>
<evidence type="ECO:0000259" key="6">
    <source>
        <dbReference type="PROSITE" id="PS50157"/>
    </source>
</evidence>
<evidence type="ECO:0000256" key="2">
    <source>
        <dbReference type="ARBA" id="ARBA00023043"/>
    </source>
</evidence>
<dbReference type="InterPro" id="IPR002110">
    <property type="entry name" value="Ankyrin_rpt"/>
</dbReference>
<keyword evidence="2 3" id="KW-0040">ANK repeat</keyword>
<dbReference type="PANTHER" id="PTHR24189">
    <property type="entry name" value="MYOTROPHIN"/>
    <property type="match status" value="1"/>
</dbReference>
<dbReference type="PROSITE" id="PS50157">
    <property type="entry name" value="ZINC_FINGER_C2H2_2"/>
    <property type="match status" value="1"/>
</dbReference>
<protein>
    <submittedName>
        <fullName evidence="7">Ankyrin repeat-containing domain protein</fullName>
    </submittedName>
</protein>
<dbReference type="SUPFAM" id="SSF57667">
    <property type="entry name" value="beta-beta-alpha zinc fingers"/>
    <property type="match status" value="1"/>
</dbReference>
<dbReference type="InterPro" id="IPR050745">
    <property type="entry name" value="Multifunctional_regulatory"/>
</dbReference>
<keyword evidence="4" id="KW-0479">Metal-binding</keyword>
<proteinExistence type="predicted"/>
<evidence type="ECO:0000256" key="4">
    <source>
        <dbReference type="PROSITE-ProRule" id="PRU00042"/>
    </source>
</evidence>
<dbReference type="EMBL" id="JAULSV010000001">
    <property type="protein sequence ID" value="KAK0658038.1"/>
    <property type="molecule type" value="Genomic_DNA"/>
</dbReference>
<feature type="region of interest" description="Disordered" evidence="5">
    <location>
        <begin position="1"/>
        <end position="27"/>
    </location>
</feature>
<keyword evidence="4" id="KW-0863">Zinc-finger</keyword>
<sequence length="432" mass="48350">MASGLRQAEESPSGQHYHQVENMPKPAKCGECSKTFPSMQRLRQHERCHNKKHVCEHPKCSRKFATVRDLRRHQQIHDLSKGKRQCLYCEAMLDWRPDNFQRHIDTNHNGGITAAAFRGDAEAVELYLAEHPESINAIDGSGQTALWKAILSQHYQVAQFLIQQGAEIDVSVGRSGRTILSDARNRKDEAAAMFLIDKGASLNVAMADAPDTWPRTPVGYAAYYGLDDMLRKLVQESVNIEEAVLSACQLCSERPKTTLRNCQRSVETLLKMPEIPPESISRISTKTMAYLCRASRLNRYWVSLLVEYGADVNCEVDGKTILMLAAEQKECRQSGVIFNSIVVIKLLEAGANVNAKARNGWTALHVAVSAVPFGLGWRTCAEALLRHGADCQAVTETGDTPLDLARSNRQRDGHGPWERDDLDQTISWLEQR</sequence>
<dbReference type="Proteomes" id="UP001174936">
    <property type="component" value="Unassembled WGS sequence"/>
</dbReference>
<dbReference type="AlphaFoldDB" id="A0AA39YSZ7"/>
<dbReference type="GO" id="GO:0008270">
    <property type="term" value="F:zinc ion binding"/>
    <property type="evidence" value="ECO:0007669"/>
    <property type="project" value="UniProtKB-KW"/>
</dbReference>
<organism evidence="7 8">
    <name type="scientific">Cercophora newfieldiana</name>
    <dbReference type="NCBI Taxonomy" id="92897"/>
    <lineage>
        <taxon>Eukaryota</taxon>
        <taxon>Fungi</taxon>
        <taxon>Dikarya</taxon>
        <taxon>Ascomycota</taxon>
        <taxon>Pezizomycotina</taxon>
        <taxon>Sordariomycetes</taxon>
        <taxon>Sordariomycetidae</taxon>
        <taxon>Sordariales</taxon>
        <taxon>Lasiosphaeriaceae</taxon>
        <taxon>Cercophora</taxon>
    </lineage>
</organism>
<accession>A0AA39YSZ7</accession>
<evidence type="ECO:0000313" key="8">
    <source>
        <dbReference type="Proteomes" id="UP001174936"/>
    </source>
</evidence>
<feature type="repeat" description="ANK" evidence="3">
    <location>
        <begin position="317"/>
        <end position="358"/>
    </location>
</feature>
<dbReference type="SMART" id="SM00355">
    <property type="entry name" value="ZnF_C2H2"/>
    <property type="match status" value="3"/>
</dbReference>
<comment type="caution">
    <text evidence="7">The sequence shown here is derived from an EMBL/GenBank/DDBJ whole genome shotgun (WGS) entry which is preliminary data.</text>
</comment>
<dbReference type="PANTHER" id="PTHR24189:SF50">
    <property type="entry name" value="ANKYRIN REPEAT AND SOCS BOX PROTEIN 2"/>
    <property type="match status" value="1"/>
</dbReference>
<dbReference type="InterPro" id="IPR036770">
    <property type="entry name" value="Ankyrin_rpt-contain_sf"/>
</dbReference>
<evidence type="ECO:0000256" key="5">
    <source>
        <dbReference type="SAM" id="MobiDB-lite"/>
    </source>
</evidence>
<dbReference type="Gene3D" id="3.30.160.60">
    <property type="entry name" value="Classic Zinc Finger"/>
    <property type="match status" value="1"/>
</dbReference>
<dbReference type="PROSITE" id="PS00028">
    <property type="entry name" value="ZINC_FINGER_C2H2_1"/>
    <property type="match status" value="1"/>
</dbReference>
<evidence type="ECO:0000313" key="7">
    <source>
        <dbReference type="EMBL" id="KAK0658038.1"/>
    </source>
</evidence>
<keyword evidence="1" id="KW-0677">Repeat</keyword>
<feature type="repeat" description="ANK" evidence="3">
    <location>
        <begin position="141"/>
        <end position="173"/>
    </location>
</feature>
<dbReference type="SUPFAM" id="SSF48403">
    <property type="entry name" value="Ankyrin repeat"/>
    <property type="match status" value="1"/>
</dbReference>
<dbReference type="PROSITE" id="PS50297">
    <property type="entry name" value="ANK_REP_REGION"/>
    <property type="match status" value="1"/>
</dbReference>
<reference evidence="7" key="1">
    <citation type="submission" date="2023-06" db="EMBL/GenBank/DDBJ databases">
        <title>Genome-scale phylogeny and comparative genomics of the fungal order Sordariales.</title>
        <authorList>
            <consortium name="Lawrence Berkeley National Laboratory"/>
            <person name="Hensen N."/>
            <person name="Bonometti L."/>
            <person name="Westerberg I."/>
            <person name="Brannstrom I.O."/>
            <person name="Guillou S."/>
            <person name="Cros-Aarteil S."/>
            <person name="Calhoun S."/>
            <person name="Haridas S."/>
            <person name="Kuo A."/>
            <person name="Mondo S."/>
            <person name="Pangilinan J."/>
            <person name="Riley R."/>
            <person name="Labutti K."/>
            <person name="Andreopoulos B."/>
            <person name="Lipzen A."/>
            <person name="Chen C."/>
            <person name="Yanf M."/>
            <person name="Daum C."/>
            <person name="Ng V."/>
            <person name="Clum A."/>
            <person name="Steindorff A."/>
            <person name="Ohm R."/>
            <person name="Martin F."/>
            <person name="Silar P."/>
            <person name="Natvig D."/>
            <person name="Lalanne C."/>
            <person name="Gautier V."/>
            <person name="Ament-Velasquez S.L."/>
            <person name="Kruys A."/>
            <person name="Hutchinson M.I."/>
            <person name="Powell A.J."/>
            <person name="Barry K."/>
            <person name="Miller A.N."/>
            <person name="Grigoriev I.V."/>
            <person name="Debuchy R."/>
            <person name="Gladieux P."/>
            <person name="Thoren M.H."/>
            <person name="Johannesson H."/>
        </authorList>
    </citation>
    <scope>NUCLEOTIDE SEQUENCE</scope>
    <source>
        <strain evidence="7">SMH2532-1</strain>
    </source>
</reference>
<dbReference type="Pfam" id="PF12796">
    <property type="entry name" value="Ank_2"/>
    <property type="match status" value="2"/>
</dbReference>
<keyword evidence="4" id="KW-0862">Zinc</keyword>
<feature type="domain" description="C2H2-type" evidence="6">
    <location>
        <begin position="27"/>
        <end position="58"/>
    </location>
</feature>
<evidence type="ECO:0000256" key="1">
    <source>
        <dbReference type="ARBA" id="ARBA00022737"/>
    </source>
</evidence>
<gene>
    <name evidence="7" type="ORF">B0T16DRAFT_71625</name>
</gene>
<evidence type="ECO:0000256" key="3">
    <source>
        <dbReference type="PROSITE-ProRule" id="PRU00023"/>
    </source>
</evidence>
<dbReference type="PROSITE" id="PS50088">
    <property type="entry name" value="ANK_REPEAT"/>
    <property type="match status" value="2"/>
</dbReference>
<dbReference type="Gene3D" id="1.25.40.20">
    <property type="entry name" value="Ankyrin repeat-containing domain"/>
    <property type="match status" value="2"/>
</dbReference>